<dbReference type="EMBL" id="BQKI01000021">
    <property type="protein sequence ID" value="GJN12128.1"/>
    <property type="molecule type" value="Genomic_DNA"/>
</dbReference>
<organism evidence="2 3">
    <name type="scientific">Eleusine coracana subsp. coracana</name>
    <dbReference type="NCBI Taxonomy" id="191504"/>
    <lineage>
        <taxon>Eukaryota</taxon>
        <taxon>Viridiplantae</taxon>
        <taxon>Streptophyta</taxon>
        <taxon>Embryophyta</taxon>
        <taxon>Tracheophyta</taxon>
        <taxon>Spermatophyta</taxon>
        <taxon>Magnoliopsida</taxon>
        <taxon>Liliopsida</taxon>
        <taxon>Poales</taxon>
        <taxon>Poaceae</taxon>
        <taxon>PACMAD clade</taxon>
        <taxon>Chloridoideae</taxon>
        <taxon>Cynodonteae</taxon>
        <taxon>Eleusininae</taxon>
        <taxon>Eleusine</taxon>
    </lineage>
</organism>
<dbReference type="PANTHER" id="PTHR31147:SF26">
    <property type="entry name" value="OS06G0699100 PROTEIN"/>
    <property type="match status" value="1"/>
</dbReference>
<comment type="similarity">
    <text evidence="1">Belongs to the plant acyltransferase family.</text>
</comment>
<proteinExistence type="inferred from homology"/>
<dbReference type="InterPro" id="IPR050898">
    <property type="entry name" value="Plant_acyltransferase"/>
</dbReference>
<dbReference type="PANTHER" id="PTHR31147">
    <property type="entry name" value="ACYL TRANSFERASE 4"/>
    <property type="match status" value="1"/>
</dbReference>
<dbReference type="Gene3D" id="3.30.559.10">
    <property type="entry name" value="Chloramphenicol acetyltransferase-like domain"/>
    <property type="match status" value="2"/>
</dbReference>
<dbReference type="Proteomes" id="UP001054889">
    <property type="component" value="Unassembled WGS sequence"/>
</dbReference>
<evidence type="ECO:0000313" key="2">
    <source>
        <dbReference type="EMBL" id="GJN12128.1"/>
    </source>
</evidence>
<gene>
    <name evidence="2" type="primary">ga30380</name>
    <name evidence="2" type="ORF">PR202_ga30380</name>
</gene>
<evidence type="ECO:0000256" key="1">
    <source>
        <dbReference type="ARBA" id="ARBA00009861"/>
    </source>
</evidence>
<reference evidence="2" key="1">
    <citation type="journal article" date="2018" name="DNA Res.">
        <title>Multiple hybrid de novo genome assembly of finger millet, an orphan allotetraploid crop.</title>
        <authorList>
            <person name="Hatakeyama M."/>
            <person name="Aluri S."/>
            <person name="Balachadran M.T."/>
            <person name="Sivarajan S.R."/>
            <person name="Patrignani A."/>
            <person name="Gruter S."/>
            <person name="Poveda L."/>
            <person name="Shimizu-Inatsugi R."/>
            <person name="Baeten J."/>
            <person name="Francoijs K.J."/>
            <person name="Nataraja K.N."/>
            <person name="Reddy Y.A.N."/>
            <person name="Phadnis S."/>
            <person name="Ravikumar R.L."/>
            <person name="Schlapbach R."/>
            <person name="Sreeman S.M."/>
            <person name="Shimizu K.K."/>
        </authorList>
    </citation>
    <scope>NUCLEOTIDE SEQUENCE</scope>
</reference>
<comment type="caution">
    <text evidence="2">The sequence shown here is derived from an EMBL/GenBank/DDBJ whole genome shotgun (WGS) entry which is preliminary data.</text>
</comment>
<dbReference type="AlphaFoldDB" id="A0AAV5DPA6"/>
<protein>
    <submittedName>
        <fullName evidence="2">Uncharacterized protein</fullName>
    </submittedName>
</protein>
<evidence type="ECO:0000313" key="3">
    <source>
        <dbReference type="Proteomes" id="UP001054889"/>
    </source>
</evidence>
<dbReference type="GO" id="GO:0016747">
    <property type="term" value="F:acyltransferase activity, transferring groups other than amino-acyl groups"/>
    <property type="evidence" value="ECO:0007669"/>
    <property type="project" value="UniProtKB-ARBA"/>
</dbReference>
<accession>A0AAV5DPA6</accession>
<keyword evidence="3" id="KW-1185">Reference proteome</keyword>
<dbReference type="InterPro" id="IPR023213">
    <property type="entry name" value="CAT-like_dom_sf"/>
</dbReference>
<sequence length="449" mass="48788">MSIQSQVTNKVKIVQTSIMSFVVTKSSPPMLVAPSKPTPAGDIQLTPTDKSRLLVPFTSFHIFEHPIHEPANIIRHSLSQTLIHYYPIAGRLAFGATKGDNNKDVYVSCTGQGVAFVSATASCTLQELRFLHTPLAIPLADLAVRYRGCCGPTDPLLMMQVTEFTCGGYVVAVTWNHGITDAFGLAQFLQAVGEIARGLPSPSVVPVRHDDSLPDIPQLISAVLKRSPAAFTTSTKRVDFAYCDFTIPWSFIDRIKEEFKSRHIGSSARPCTTFQVVTAVIWQCRTRAINADPGVPAPLMFTANVRKFVGAKDGYYGNCVFSQLVEATSGRVANSAIVDVVRLIKDAKERIAENVAEVREMELDDELMGALCGYNMLGVSSWGGIGLDCIDFGGGRPARLVANVEKLSAPACFPCLPHSRTDHDGANVVAFCVTEEHVDKFLAELARLQ</sequence>
<reference evidence="2" key="2">
    <citation type="submission" date="2021-12" db="EMBL/GenBank/DDBJ databases">
        <title>Resequencing data analysis of finger millet.</title>
        <authorList>
            <person name="Hatakeyama M."/>
            <person name="Aluri S."/>
            <person name="Balachadran M.T."/>
            <person name="Sivarajan S.R."/>
            <person name="Poveda L."/>
            <person name="Shimizu-Inatsugi R."/>
            <person name="Schlapbach R."/>
            <person name="Sreeman S.M."/>
            <person name="Shimizu K.K."/>
        </authorList>
    </citation>
    <scope>NUCLEOTIDE SEQUENCE</scope>
</reference>
<name>A0AAV5DPA6_ELECO</name>
<dbReference type="Pfam" id="PF02458">
    <property type="entry name" value="Transferase"/>
    <property type="match status" value="1"/>
</dbReference>